<comment type="caution">
    <text evidence="4">The sequence shown here is derived from an EMBL/GenBank/DDBJ whole genome shotgun (WGS) entry which is preliminary data.</text>
</comment>
<gene>
    <name evidence="4" type="ORF">A4X13_0g2682</name>
</gene>
<dbReference type="AlphaFoldDB" id="A0A177TMQ5"/>
<feature type="region of interest" description="Disordered" evidence="2">
    <location>
        <begin position="140"/>
        <end position="177"/>
    </location>
</feature>
<dbReference type="PANTHER" id="PTHR13022">
    <property type="entry name" value="EUKARYOTIC TRANSLATION INITIATION FACTOR 3 SUBUNIT 11"/>
    <property type="match status" value="1"/>
</dbReference>
<dbReference type="GO" id="GO:0003723">
    <property type="term" value="F:RNA binding"/>
    <property type="evidence" value="ECO:0007669"/>
    <property type="project" value="UniProtKB-UniRule"/>
</dbReference>
<dbReference type="InterPro" id="IPR016020">
    <property type="entry name" value="Transl_init_fac_sub12_N_euk"/>
</dbReference>
<comment type="function">
    <text evidence="1">Component of the eukaryotic translation initiation factor 3 (eIF-3) complex, which is involved in protein synthesis of a specialized repertoire of mRNAs and, together with other initiation factors, stimulates binding of mRNA and methionyl-tRNAi to the 40S ribosome. The eIF-3 complex specifically targets and initiates translation of a subset of mRNAs involved in cell proliferation.</text>
</comment>
<keyword evidence="1" id="KW-0648">Protein biosynthesis</keyword>
<keyword evidence="1" id="KW-0396">Initiation factor</keyword>
<evidence type="ECO:0000256" key="2">
    <source>
        <dbReference type="SAM" id="MobiDB-lite"/>
    </source>
</evidence>
<dbReference type="Proteomes" id="UP000077521">
    <property type="component" value="Unassembled WGS sequence"/>
</dbReference>
<feature type="compositionally biased region" description="Low complexity" evidence="2">
    <location>
        <begin position="146"/>
        <end position="159"/>
    </location>
</feature>
<comment type="similarity">
    <text evidence="1">Belongs to the eIF-3 subunit K family.</text>
</comment>
<dbReference type="Pfam" id="PF10075">
    <property type="entry name" value="CSN8_PSD8_EIF3K"/>
    <property type="match status" value="1"/>
</dbReference>
<evidence type="ECO:0000259" key="3">
    <source>
        <dbReference type="Pfam" id="PF10075"/>
    </source>
</evidence>
<feature type="domain" description="CSN8/PSMD8/EIF3K" evidence="3">
    <location>
        <begin position="104"/>
        <end position="299"/>
    </location>
</feature>
<evidence type="ECO:0000313" key="5">
    <source>
        <dbReference type="Proteomes" id="UP000077521"/>
    </source>
</evidence>
<evidence type="ECO:0000256" key="1">
    <source>
        <dbReference type="HAMAP-Rule" id="MF_03010"/>
    </source>
</evidence>
<reference evidence="4" key="1">
    <citation type="submission" date="2016-04" db="EMBL/GenBank/DDBJ databases">
        <authorList>
            <person name="Nguyen H.D."/>
            <person name="Samba Siva P."/>
            <person name="Cullis J."/>
            <person name="Levesque C.A."/>
            <person name="Hambleton S."/>
        </authorList>
    </citation>
    <scope>NUCLEOTIDE SEQUENCE</scope>
    <source>
        <strain evidence="4">DAOMC 236416</strain>
    </source>
</reference>
<dbReference type="GO" id="GO:0043022">
    <property type="term" value="F:ribosome binding"/>
    <property type="evidence" value="ECO:0007669"/>
    <property type="project" value="InterPro"/>
</dbReference>
<dbReference type="GO" id="GO:0001732">
    <property type="term" value="P:formation of cytoplasmic translation initiation complex"/>
    <property type="evidence" value="ECO:0007669"/>
    <property type="project" value="UniProtKB-UniRule"/>
</dbReference>
<keyword evidence="5" id="KW-1185">Reference proteome</keyword>
<accession>A0A177TMQ5</accession>
<comment type="subcellular location">
    <subcellularLocation>
        <location evidence="1">Cytoplasm</location>
    </subcellularLocation>
</comment>
<evidence type="ECO:0000313" key="4">
    <source>
        <dbReference type="EMBL" id="KAE8256371.1"/>
    </source>
</evidence>
<feature type="region of interest" description="Disordered" evidence="2">
    <location>
        <begin position="16"/>
        <end position="35"/>
    </location>
</feature>
<feature type="compositionally biased region" description="Polar residues" evidence="2">
    <location>
        <begin position="22"/>
        <end position="35"/>
    </location>
</feature>
<dbReference type="GO" id="GO:0005852">
    <property type="term" value="C:eukaryotic translation initiation factor 3 complex"/>
    <property type="evidence" value="ECO:0007669"/>
    <property type="project" value="UniProtKB-UniRule"/>
</dbReference>
<dbReference type="GO" id="GO:0006446">
    <property type="term" value="P:regulation of translational initiation"/>
    <property type="evidence" value="ECO:0007669"/>
    <property type="project" value="InterPro"/>
</dbReference>
<organism evidence="4 5">
    <name type="scientific">Tilletia indica</name>
    <dbReference type="NCBI Taxonomy" id="43049"/>
    <lineage>
        <taxon>Eukaryota</taxon>
        <taxon>Fungi</taxon>
        <taxon>Dikarya</taxon>
        <taxon>Basidiomycota</taxon>
        <taxon>Ustilaginomycotina</taxon>
        <taxon>Exobasidiomycetes</taxon>
        <taxon>Tilletiales</taxon>
        <taxon>Tilletiaceae</taxon>
        <taxon>Tilletia</taxon>
    </lineage>
</organism>
<dbReference type="GO" id="GO:0016282">
    <property type="term" value="C:eukaryotic 43S preinitiation complex"/>
    <property type="evidence" value="ECO:0007669"/>
    <property type="project" value="UniProtKB-UniRule"/>
</dbReference>
<dbReference type="InterPro" id="IPR009374">
    <property type="entry name" value="eIF3k"/>
</dbReference>
<dbReference type="Gene3D" id="1.25.40.250">
    <property type="entry name" value="ARM repeat, domain 1"/>
    <property type="match status" value="1"/>
</dbReference>
<dbReference type="Gene3D" id="1.10.10.10">
    <property type="entry name" value="Winged helix-like DNA-binding domain superfamily/Winged helix DNA-binding domain"/>
    <property type="match status" value="1"/>
</dbReference>
<reference evidence="4" key="2">
    <citation type="journal article" date="2019" name="IMA Fungus">
        <title>Genome sequencing and comparison of five Tilletia species to identify candidate genes for the detection of regulated species infecting wheat.</title>
        <authorList>
            <person name="Nguyen H.D.T."/>
            <person name="Sultana T."/>
            <person name="Kesanakurti P."/>
            <person name="Hambleton S."/>
        </authorList>
    </citation>
    <scope>NUCLEOTIDE SEQUENCE</scope>
    <source>
        <strain evidence="4">DAOMC 236416</strain>
    </source>
</reference>
<dbReference type="HAMAP" id="MF_03010">
    <property type="entry name" value="eIF3k"/>
    <property type="match status" value="1"/>
</dbReference>
<comment type="subunit">
    <text evidence="1">Component of the eukaryotic translation initiation factor 3 (eIF-3) complex.</text>
</comment>
<dbReference type="EMBL" id="LWDF02000133">
    <property type="protein sequence ID" value="KAE8256371.1"/>
    <property type="molecule type" value="Genomic_DNA"/>
</dbReference>
<protein>
    <recommendedName>
        <fullName evidence="1">Eukaryotic translation initiation factor 3 subunit K</fullName>
        <shortName evidence="1">eIF3k</shortName>
    </recommendedName>
    <alternativeName>
        <fullName evidence="1">eIF-3 p25</fullName>
    </alternativeName>
</protein>
<dbReference type="SUPFAM" id="SSF48371">
    <property type="entry name" value="ARM repeat"/>
    <property type="match status" value="1"/>
</dbReference>
<dbReference type="InterPro" id="IPR036390">
    <property type="entry name" value="WH_DNA-bd_sf"/>
</dbReference>
<sequence length="319" mass="34137">MTAEVAKPSVEQALGAVADADPQTTAPRINDPLLNSSGGAGEWVTPSSRPEHIQQLISGVDRYNPQNLETLHDYLGSQLDSGTYDCLANLAILKLYQFNPSDFNYVVVINILLKALTASPLPDFQLCLSLLGEASLAPNFPTSSDPSSTAQATQPSAAEGGDDDDDDEKKSTTAAPTSAASTINLAGNLTDPLILKLANLSNLLTQARFAAFWDAYARSEEYEEVRKYAGDVGGFEESVRGVVLEAVKGAFRSISEERMGGYLNLKGSALAEYIQAQAGWKLDGGKVIVPVNVNNEIKATVIREEITFDQFTKVFAQAA</sequence>
<dbReference type="GO" id="GO:0033290">
    <property type="term" value="C:eukaryotic 48S preinitiation complex"/>
    <property type="evidence" value="ECO:0007669"/>
    <property type="project" value="UniProtKB-UniRule"/>
</dbReference>
<dbReference type="PANTHER" id="PTHR13022:SF0">
    <property type="entry name" value="EUKARYOTIC TRANSLATION INITIATION FACTOR 3 SUBUNIT K"/>
    <property type="match status" value="1"/>
</dbReference>
<keyword evidence="1" id="KW-0963">Cytoplasm</keyword>
<proteinExistence type="inferred from homology"/>
<dbReference type="InterPro" id="IPR033464">
    <property type="entry name" value="CSN8_PSD8_EIF3K"/>
</dbReference>
<dbReference type="InterPro" id="IPR016024">
    <property type="entry name" value="ARM-type_fold"/>
</dbReference>
<dbReference type="InterPro" id="IPR036388">
    <property type="entry name" value="WH-like_DNA-bd_sf"/>
</dbReference>
<dbReference type="SUPFAM" id="SSF46785">
    <property type="entry name" value="Winged helix' DNA-binding domain"/>
    <property type="match status" value="1"/>
</dbReference>
<name>A0A177TMQ5_9BASI</name>
<dbReference type="GO" id="GO:0003743">
    <property type="term" value="F:translation initiation factor activity"/>
    <property type="evidence" value="ECO:0007669"/>
    <property type="project" value="UniProtKB-UniRule"/>
</dbReference>